<evidence type="ECO:0000256" key="3">
    <source>
        <dbReference type="ARBA" id="ARBA00022771"/>
    </source>
</evidence>
<evidence type="ECO:0000256" key="5">
    <source>
        <dbReference type="ARBA" id="ARBA00023242"/>
    </source>
</evidence>
<feature type="compositionally biased region" description="Polar residues" evidence="7">
    <location>
        <begin position="268"/>
        <end position="280"/>
    </location>
</feature>
<keyword evidence="11" id="KW-1185">Reference proteome</keyword>
<evidence type="ECO:0000256" key="6">
    <source>
        <dbReference type="PROSITE-ProRule" id="PRU00146"/>
    </source>
</evidence>
<sequence length="418" mass="47041">MTKSRPSEPFVYQLRRIGPPASVENVCDVMRLKIGTTKFGRSQTNDFYLDSAHLRNFISRKHAEVVGEIENGEIKFVFHDMGLNGTFVNDVRMDGIHILEEGDKITFGHTNGYKIKPGQYASQSSSEFQFVFEKVPCSDTNSERLYNSESDEEAEEEEEEDDKEKSKDISDINSTKINSRNVVNNVNNKCRDKDASIASKDEETNNADIITDNEDSEDDNKNENEDTSNMSFSGKESEQIGEDNSQNRMNQISSLLSETLPAVDNDRSSSPFVPNQSSVTKAKQKSASCNSKAKSKASDHFSFSDDSSSDDQKKAMKPKSSATNVKQKRRGPGLGPSDGKKRKRTKKNNIDSSDEKLPDGVEWCEEDYCKADECKNPKGKKVQWVQCDDCDKWYHTVCVGTSYEKVKDKNIHFNCGFC</sequence>
<feature type="compositionally biased region" description="Polar residues" evidence="7">
    <location>
        <begin position="171"/>
        <end position="180"/>
    </location>
</feature>
<feature type="compositionally biased region" description="Acidic residues" evidence="7">
    <location>
        <begin position="149"/>
        <end position="162"/>
    </location>
</feature>
<dbReference type="InterPro" id="IPR008984">
    <property type="entry name" value="SMAD_FHA_dom_sf"/>
</dbReference>
<dbReference type="GO" id="GO:0008270">
    <property type="term" value="F:zinc ion binding"/>
    <property type="evidence" value="ECO:0007669"/>
    <property type="project" value="UniProtKB-KW"/>
</dbReference>
<feature type="domain" description="PHD-type" evidence="9">
    <location>
        <begin position="366"/>
        <end position="418"/>
    </location>
</feature>
<protein>
    <recommendedName>
        <fullName evidence="12">FHA domain-containing protein</fullName>
    </recommendedName>
</protein>
<dbReference type="Gene3D" id="2.60.200.20">
    <property type="match status" value="1"/>
</dbReference>
<evidence type="ECO:0000256" key="1">
    <source>
        <dbReference type="ARBA" id="ARBA00004123"/>
    </source>
</evidence>
<evidence type="ECO:0008006" key="12">
    <source>
        <dbReference type="Google" id="ProtNLM"/>
    </source>
</evidence>
<reference evidence="10" key="1">
    <citation type="journal article" date="2021" name="Genome Biol. Evol.">
        <title>A High-Quality Reference Genome for a Parasitic Bivalve with Doubly Uniparental Inheritance (Bivalvia: Unionida).</title>
        <authorList>
            <person name="Smith C.H."/>
        </authorList>
    </citation>
    <scope>NUCLEOTIDE SEQUENCE</scope>
    <source>
        <strain evidence="10">CHS0354</strain>
    </source>
</reference>
<dbReference type="Gene3D" id="3.30.40.10">
    <property type="entry name" value="Zinc/RING finger domain, C3HC4 (zinc finger)"/>
    <property type="match status" value="1"/>
</dbReference>
<dbReference type="InterPro" id="IPR019787">
    <property type="entry name" value="Znf_PHD-finger"/>
</dbReference>
<evidence type="ECO:0000256" key="2">
    <source>
        <dbReference type="ARBA" id="ARBA00022723"/>
    </source>
</evidence>
<feature type="region of interest" description="Disordered" evidence="7">
    <location>
        <begin position="141"/>
        <end position="180"/>
    </location>
</feature>
<dbReference type="PROSITE" id="PS50006">
    <property type="entry name" value="FHA_DOMAIN"/>
    <property type="match status" value="1"/>
</dbReference>
<reference evidence="10" key="3">
    <citation type="submission" date="2023-05" db="EMBL/GenBank/DDBJ databases">
        <authorList>
            <person name="Smith C.H."/>
        </authorList>
    </citation>
    <scope>NUCLEOTIDE SEQUENCE</scope>
    <source>
        <strain evidence="10">CHS0354</strain>
        <tissue evidence="10">Mantle</tissue>
    </source>
</reference>
<keyword evidence="4" id="KW-0862">Zinc</keyword>
<keyword evidence="3 6" id="KW-0863">Zinc-finger</keyword>
<keyword evidence="5" id="KW-0539">Nucleus</keyword>
<evidence type="ECO:0000256" key="7">
    <source>
        <dbReference type="SAM" id="MobiDB-lite"/>
    </source>
</evidence>
<dbReference type="PROSITE" id="PS50016">
    <property type="entry name" value="ZF_PHD_2"/>
    <property type="match status" value="1"/>
</dbReference>
<dbReference type="PANTHER" id="PTHR15464:SF1">
    <property type="entry name" value="TRANSCRIPTION FACTOR 19"/>
    <property type="match status" value="1"/>
</dbReference>
<dbReference type="GO" id="GO:0005634">
    <property type="term" value="C:nucleus"/>
    <property type="evidence" value="ECO:0007669"/>
    <property type="project" value="UniProtKB-SubCell"/>
</dbReference>
<organism evidence="10 11">
    <name type="scientific">Potamilus streckersoni</name>
    <dbReference type="NCBI Taxonomy" id="2493646"/>
    <lineage>
        <taxon>Eukaryota</taxon>
        <taxon>Metazoa</taxon>
        <taxon>Spiralia</taxon>
        <taxon>Lophotrochozoa</taxon>
        <taxon>Mollusca</taxon>
        <taxon>Bivalvia</taxon>
        <taxon>Autobranchia</taxon>
        <taxon>Heteroconchia</taxon>
        <taxon>Palaeoheterodonta</taxon>
        <taxon>Unionida</taxon>
        <taxon>Unionoidea</taxon>
        <taxon>Unionidae</taxon>
        <taxon>Ambleminae</taxon>
        <taxon>Lampsilini</taxon>
        <taxon>Potamilus</taxon>
    </lineage>
</organism>
<dbReference type="PANTHER" id="PTHR15464">
    <property type="entry name" value="TRANSCRIPTION FACTOR 19"/>
    <property type="match status" value="1"/>
</dbReference>
<dbReference type="InterPro" id="IPR000253">
    <property type="entry name" value="FHA_dom"/>
</dbReference>
<dbReference type="Proteomes" id="UP001195483">
    <property type="component" value="Unassembled WGS sequence"/>
</dbReference>
<evidence type="ECO:0000259" key="9">
    <source>
        <dbReference type="PROSITE" id="PS50016"/>
    </source>
</evidence>
<dbReference type="SUPFAM" id="SSF49879">
    <property type="entry name" value="SMAD/FHA domain"/>
    <property type="match status" value="1"/>
</dbReference>
<dbReference type="InterPro" id="IPR013083">
    <property type="entry name" value="Znf_RING/FYVE/PHD"/>
</dbReference>
<dbReference type="AlphaFoldDB" id="A0AAE0TK33"/>
<dbReference type="InterPro" id="IPR042803">
    <property type="entry name" value="TCF19"/>
</dbReference>
<evidence type="ECO:0000259" key="8">
    <source>
        <dbReference type="PROSITE" id="PS50006"/>
    </source>
</evidence>
<feature type="domain" description="FHA" evidence="8">
    <location>
        <begin position="37"/>
        <end position="93"/>
    </location>
</feature>
<dbReference type="Pfam" id="PF00498">
    <property type="entry name" value="FHA"/>
    <property type="match status" value="1"/>
</dbReference>
<dbReference type="GO" id="GO:0010468">
    <property type="term" value="P:regulation of gene expression"/>
    <property type="evidence" value="ECO:0007669"/>
    <property type="project" value="InterPro"/>
</dbReference>
<feature type="region of interest" description="Disordered" evidence="7">
    <location>
        <begin position="194"/>
        <end position="355"/>
    </location>
</feature>
<evidence type="ECO:0000313" key="10">
    <source>
        <dbReference type="EMBL" id="KAK3611380.1"/>
    </source>
</evidence>
<evidence type="ECO:0000256" key="4">
    <source>
        <dbReference type="ARBA" id="ARBA00022833"/>
    </source>
</evidence>
<dbReference type="SMART" id="SM00240">
    <property type="entry name" value="FHA"/>
    <property type="match status" value="1"/>
</dbReference>
<gene>
    <name evidence="10" type="ORF">CHS0354_036576</name>
</gene>
<accession>A0AAE0TK33</accession>
<proteinExistence type="predicted"/>
<dbReference type="Pfam" id="PF00628">
    <property type="entry name" value="PHD"/>
    <property type="match status" value="1"/>
</dbReference>
<dbReference type="EMBL" id="JAEAOA010002141">
    <property type="protein sequence ID" value="KAK3611380.1"/>
    <property type="molecule type" value="Genomic_DNA"/>
</dbReference>
<feature type="compositionally biased region" description="Basic and acidic residues" evidence="7">
    <location>
        <begin position="194"/>
        <end position="203"/>
    </location>
</feature>
<evidence type="ECO:0000313" key="11">
    <source>
        <dbReference type="Proteomes" id="UP001195483"/>
    </source>
</evidence>
<dbReference type="InterPro" id="IPR011011">
    <property type="entry name" value="Znf_FYVE_PHD"/>
</dbReference>
<comment type="subcellular location">
    <subcellularLocation>
        <location evidence="1">Nucleus</location>
    </subcellularLocation>
</comment>
<feature type="compositionally biased region" description="Polar residues" evidence="7">
    <location>
        <begin position="242"/>
        <end position="257"/>
    </location>
</feature>
<dbReference type="SUPFAM" id="SSF57903">
    <property type="entry name" value="FYVE/PHD zinc finger"/>
    <property type="match status" value="1"/>
</dbReference>
<name>A0AAE0TK33_9BIVA</name>
<comment type="caution">
    <text evidence="10">The sequence shown here is derived from an EMBL/GenBank/DDBJ whole genome shotgun (WGS) entry which is preliminary data.</text>
</comment>
<keyword evidence="2" id="KW-0479">Metal-binding</keyword>
<reference evidence="10" key="2">
    <citation type="journal article" date="2021" name="Genome Biol. Evol.">
        <title>Developing a high-quality reference genome for a parasitic bivalve with doubly uniparental inheritance (Bivalvia: Unionida).</title>
        <authorList>
            <person name="Smith C.H."/>
        </authorList>
    </citation>
    <scope>NUCLEOTIDE SEQUENCE</scope>
    <source>
        <strain evidence="10">CHS0354</strain>
        <tissue evidence="10">Mantle</tissue>
    </source>
</reference>